<name>A0ABV6SPA0_AZOPA</name>
<keyword evidence="3" id="KW-1185">Reference proteome</keyword>
<evidence type="ECO:0000313" key="2">
    <source>
        <dbReference type="EMBL" id="MFC0711346.1"/>
    </source>
</evidence>
<organism evidence="2 3">
    <name type="scientific">Azorhizophilus paspali</name>
    <name type="common">Azotobacter paspali</name>
    <dbReference type="NCBI Taxonomy" id="69963"/>
    <lineage>
        <taxon>Bacteria</taxon>
        <taxon>Pseudomonadati</taxon>
        <taxon>Pseudomonadota</taxon>
        <taxon>Gammaproteobacteria</taxon>
        <taxon>Pseudomonadales</taxon>
        <taxon>Pseudomonadaceae</taxon>
        <taxon>Azorhizophilus</taxon>
    </lineage>
</organism>
<dbReference type="Pfam" id="PF13006">
    <property type="entry name" value="Nterm_IS4"/>
    <property type="match status" value="1"/>
</dbReference>
<proteinExistence type="predicted"/>
<feature type="domain" description="Transposase IS4 N-terminal" evidence="1">
    <location>
        <begin position="2"/>
        <end position="72"/>
    </location>
</feature>
<gene>
    <name evidence="2" type="ORF">ACFFGX_17940</name>
</gene>
<sequence length="120" mass="13362">MTGTVSLRRHRRLPAEHIIWLVVGMALFKSKPIQLVVQQPGLSKGNGLTPALSATLQIRQRLNETPTATLFKQLARAWLAMEPPASARFRRLRIFAADTAAWSMPDTAKNREAFSGGRNQ</sequence>
<evidence type="ECO:0000313" key="3">
    <source>
        <dbReference type="Proteomes" id="UP001589891"/>
    </source>
</evidence>
<reference evidence="2 3" key="1">
    <citation type="submission" date="2024-09" db="EMBL/GenBank/DDBJ databases">
        <authorList>
            <person name="Sun Q."/>
            <person name="Mori K."/>
        </authorList>
    </citation>
    <scope>NUCLEOTIDE SEQUENCE [LARGE SCALE GENOMIC DNA]</scope>
    <source>
        <strain evidence="2 3">NCAIM B.01794</strain>
    </source>
</reference>
<protein>
    <submittedName>
        <fullName evidence="2">Transposase domain-containing protein</fullName>
    </submittedName>
</protein>
<accession>A0ABV6SPA0</accession>
<dbReference type="RefSeq" id="WP_376948121.1">
    <property type="nucleotide sequence ID" value="NZ_JBHLSS010000111.1"/>
</dbReference>
<evidence type="ECO:0000259" key="1">
    <source>
        <dbReference type="Pfam" id="PF13006"/>
    </source>
</evidence>
<dbReference type="InterPro" id="IPR024473">
    <property type="entry name" value="Transposases_IS4_N"/>
</dbReference>
<dbReference type="Proteomes" id="UP001589891">
    <property type="component" value="Unassembled WGS sequence"/>
</dbReference>
<dbReference type="EMBL" id="JBHLSS010000111">
    <property type="protein sequence ID" value="MFC0711346.1"/>
    <property type="molecule type" value="Genomic_DNA"/>
</dbReference>
<comment type="caution">
    <text evidence="2">The sequence shown here is derived from an EMBL/GenBank/DDBJ whole genome shotgun (WGS) entry which is preliminary data.</text>
</comment>